<evidence type="ECO:0000313" key="2">
    <source>
        <dbReference type="EMBL" id="MBO0516145.1"/>
    </source>
</evidence>
<dbReference type="RefSeq" id="WP_206967620.1">
    <property type="nucleotide sequence ID" value="NZ_BAAAJJ010000029.1"/>
</dbReference>
<accession>A0A939FBS3</accession>
<proteinExistence type="predicted"/>
<evidence type="ECO:0000313" key="3">
    <source>
        <dbReference type="Proteomes" id="UP000664167"/>
    </source>
</evidence>
<sequence>MTVGLVTESGRWFVKGAPEADYAAYGSLYRERLVYPLLEGVSPGFGWKVEADGWELMAYEWADGRHAELGSASPDLPLVAGVMLAAQEITVPHYVPVPTMAQLLRPHLETAEAGLLGGSTLVHRDTNPFNLLVGVDQAWMVDWAMAAQGPAWVDVAYTAVRLMEADTPVEGALEWAAGFPSWRDAVPEAVAAFVRATCRQWETRAGAVDCMPSNRRFEALLAGVHA</sequence>
<gene>
    <name evidence="2" type="ORF">J0695_30885</name>
</gene>
<reference evidence="2" key="1">
    <citation type="submission" date="2021-03" db="EMBL/GenBank/DDBJ databases">
        <title>Streptomyces poriferae sp. nov., a novel marine sponge-derived Actinobacteria species with anti-MRSA activity.</title>
        <authorList>
            <person name="Sandoval-Powers M."/>
            <person name="Kralova S."/>
            <person name="Nguyen G.-S."/>
            <person name="Fawwal D."/>
            <person name="Degnes K."/>
            <person name="Klinkenberg G."/>
            <person name="Sletta H."/>
            <person name="Wentzel A."/>
            <person name="Liles M.R."/>
        </authorList>
    </citation>
    <scope>NUCLEOTIDE SEQUENCE</scope>
    <source>
        <strain evidence="2">DSM 41794</strain>
    </source>
</reference>
<keyword evidence="3" id="KW-1185">Reference proteome</keyword>
<dbReference type="EMBL" id="JAFLRJ010000362">
    <property type="protein sequence ID" value="MBO0516145.1"/>
    <property type="molecule type" value="Genomic_DNA"/>
</dbReference>
<feature type="domain" description="Aminoglycoside phosphotransferase" evidence="1">
    <location>
        <begin position="102"/>
        <end position="179"/>
    </location>
</feature>
<comment type="caution">
    <text evidence="2">The sequence shown here is derived from an EMBL/GenBank/DDBJ whole genome shotgun (WGS) entry which is preliminary data.</text>
</comment>
<dbReference type="AlphaFoldDB" id="A0A939FBS3"/>
<organism evidence="2 3">
    <name type="scientific">Streptomyces beijiangensis</name>
    <dbReference type="NCBI Taxonomy" id="163361"/>
    <lineage>
        <taxon>Bacteria</taxon>
        <taxon>Bacillati</taxon>
        <taxon>Actinomycetota</taxon>
        <taxon>Actinomycetes</taxon>
        <taxon>Kitasatosporales</taxon>
        <taxon>Streptomycetaceae</taxon>
        <taxon>Streptomyces</taxon>
    </lineage>
</organism>
<name>A0A939FBS3_9ACTN</name>
<dbReference type="Gene3D" id="3.90.1200.10">
    <property type="match status" value="1"/>
</dbReference>
<dbReference type="SUPFAM" id="SSF56112">
    <property type="entry name" value="Protein kinase-like (PK-like)"/>
    <property type="match status" value="1"/>
</dbReference>
<evidence type="ECO:0000259" key="1">
    <source>
        <dbReference type="Pfam" id="PF01636"/>
    </source>
</evidence>
<dbReference type="InterPro" id="IPR002575">
    <property type="entry name" value="Aminoglycoside_PTrfase"/>
</dbReference>
<dbReference type="InterPro" id="IPR011009">
    <property type="entry name" value="Kinase-like_dom_sf"/>
</dbReference>
<protein>
    <submittedName>
        <fullName evidence="2">Phosphotransferase</fullName>
    </submittedName>
</protein>
<dbReference type="Proteomes" id="UP000664167">
    <property type="component" value="Unassembled WGS sequence"/>
</dbReference>
<dbReference type="Pfam" id="PF01636">
    <property type="entry name" value="APH"/>
    <property type="match status" value="1"/>
</dbReference>